<gene>
    <name evidence="2" type="ORF">SASPL_116292</name>
</gene>
<accession>A0A8X8XX72</accession>
<evidence type="ECO:0000313" key="2">
    <source>
        <dbReference type="EMBL" id="KAG6419780.1"/>
    </source>
</evidence>
<proteinExistence type="predicted"/>
<reference evidence="2" key="1">
    <citation type="submission" date="2018-01" db="EMBL/GenBank/DDBJ databases">
        <authorList>
            <person name="Mao J.F."/>
        </authorList>
    </citation>
    <scope>NUCLEOTIDE SEQUENCE</scope>
    <source>
        <strain evidence="2">Huo1</strain>
        <tissue evidence="2">Leaf</tissue>
    </source>
</reference>
<dbReference type="Proteomes" id="UP000298416">
    <property type="component" value="Unassembled WGS sequence"/>
</dbReference>
<evidence type="ECO:0000313" key="3">
    <source>
        <dbReference type="Proteomes" id="UP000298416"/>
    </source>
</evidence>
<protein>
    <submittedName>
        <fullName evidence="2">Uncharacterized protein</fullName>
    </submittedName>
</protein>
<comment type="caution">
    <text evidence="2">The sequence shown here is derived from an EMBL/GenBank/DDBJ whole genome shotgun (WGS) entry which is preliminary data.</text>
</comment>
<evidence type="ECO:0000256" key="1">
    <source>
        <dbReference type="SAM" id="MobiDB-lite"/>
    </source>
</evidence>
<keyword evidence="3" id="KW-1185">Reference proteome</keyword>
<sequence length="133" mass="14599">MGFMARRVVGTASGWFHRAANTSRSRPWKDNGLEAKDERRRASRLAGLTNETEFEGSSLLEDPGGRDPPGCAEGAPAGPGTVWFSTTWTWSFIPPRQCSLLPQMKYRSPGLVKANVVFPLLIDCSTLVVLHPL</sequence>
<feature type="compositionally biased region" description="Basic and acidic residues" evidence="1">
    <location>
        <begin position="27"/>
        <end position="40"/>
    </location>
</feature>
<organism evidence="2">
    <name type="scientific">Salvia splendens</name>
    <name type="common">Scarlet sage</name>
    <dbReference type="NCBI Taxonomy" id="180675"/>
    <lineage>
        <taxon>Eukaryota</taxon>
        <taxon>Viridiplantae</taxon>
        <taxon>Streptophyta</taxon>
        <taxon>Embryophyta</taxon>
        <taxon>Tracheophyta</taxon>
        <taxon>Spermatophyta</taxon>
        <taxon>Magnoliopsida</taxon>
        <taxon>eudicotyledons</taxon>
        <taxon>Gunneridae</taxon>
        <taxon>Pentapetalae</taxon>
        <taxon>asterids</taxon>
        <taxon>lamiids</taxon>
        <taxon>Lamiales</taxon>
        <taxon>Lamiaceae</taxon>
        <taxon>Nepetoideae</taxon>
        <taxon>Mentheae</taxon>
        <taxon>Salviinae</taxon>
        <taxon>Salvia</taxon>
        <taxon>Salvia subgen. Calosphace</taxon>
        <taxon>core Calosphace</taxon>
    </lineage>
</organism>
<dbReference type="EMBL" id="PNBA02000006">
    <property type="protein sequence ID" value="KAG6419780.1"/>
    <property type="molecule type" value="Genomic_DNA"/>
</dbReference>
<feature type="region of interest" description="Disordered" evidence="1">
    <location>
        <begin position="23"/>
        <end position="76"/>
    </location>
</feature>
<reference evidence="2" key="2">
    <citation type="submission" date="2020-08" db="EMBL/GenBank/DDBJ databases">
        <title>Plant Genome Project.</title>
        <authorList>
            <person name="Zhang R.-G."/>
        </authorList>
    </citation>
    <scope>NUCLEOTIDE SEQUENCE</scope>
    <source>
        <strain evidence="2">Huo1</strain>
        <tissue evidence="2">Leaf</tissue>
    </source>
</reference>
<dbReference type="AlphaFoldDB" id="A0A8X8XX72"/>
<name>A0A8X8XX72_SALSN</name>